<sequence>MEPFIATIAYFLISVVIVLIGLFIFENLTRKYKDMEEVEKGNTAVALSIAGKIIGICIILAFAIYNSSYIYETLIWGAFGVVLQMIAYLLFDLFTRKFSVEEQLKNNNVAVAIVSMSVSIGLAFVIGASIT</sequence>
<accession>A0ABV8GV47</accession>
<evidence type="ECO:0000256" key="3">
    <source>
        <dbReference type="ARBA" id="ARBA00022475"/>
    </source>
</evidence>
<keyword evidence="4 7" id="KW-0812">Transmembrane</keyword>
<evidence type="ECO:0000256" key="2">
    <source>
        <dbReference type="ARBA" id="ARBA00005779"/>
    </source>
</evidence>
<comment type="similarity">
    <text evidence="2">Belongs to the UPF0719 family.</text>
</comment>
<evidence type="ECO:0000313" key="9">
    <source>
        <dbReference type="Proteomes" id="UP001595772"/>
    </source>
</evidence>
<dbReference type="RefSeq" id="WP_379495040.1">
    <property type="nucleotide sequence ID" value="NZ_JBHSAO010000001.1"/>
</dbReference>
<keyword evidence="3" id="KW-1003">Cell membrane</keyword>
<gene>
    <name evidence="8" type="ORF">ACFOUV_01710</name>
</gene>
<keyword evidence="5 7" id="KW-1133">Transmembrane helix</keyword>
<evidence type="ECO:0000256" key="6">
    <source>
        <dbReference type="ARBA" id="ARBA00023136"/>
    </source>
</evidence>
<reference evidence="9" key="1">
    <citation type="journal article" date="2019" name="Int. J. Syst. Evol. Microbiol.">
        <title>The Global Catalogue of Microorganisms (GCM) 10K type strain sequencing project: providing services to taxonomists for standard genome sequencing and annotation.</title>
        <authorList>
            <consortium name="The Broad Institute Genomics Platform"/>
            <consortium name="The Broad Institute Genome Sequencing Center for Infectious Disease"/>
            <person name="Wu L."/>
            <person name="Ma J."/>
        </authorList>
    </citation>
    <scope>NUCLEOTIDE SEQUENCE [LARGE SCALE GENOMIC DNA]</scope>
    <source>
        <strain evidence="9">IBRC-M 10703</strain>
    </source>
</reference>
<dbReference type="Proteomes" id="UP001595772">
    <property type="component" value="Unassembled WGS sequence"/>
</dbReference>
<feature type="transmembrane region" description="Helical" evidence="7">
    <location>
        <begin position="74"/>
        <end position="95"/>
    </location>
</feature>
<name>A0ABV8GV47_9BACI</name>
<dbReference type="Pfam" id="PF03994">
    <property type="entry name" value="DUF350"/>
    <property type="match status" value="1"/>
</dbReference>
<feature type="transmembrane region" description="Helical" evidence="7">
    <location>
        <begin position="107"/>
        <end position="130"/>
    </location>
</feature>
<dbReference type="InterPro" id="IPR007140">
    <property type="entry name" value="DUF350"/>
</dbReference>
<dbReference type="EMBL" id="JBHSAO010000001">
    <property type="protein sequence ID" value="MFC4022532.1"/>
    <property type="molecule type" value="Genomic_DNA"/>
</dbReference>
<feature type="transmembrane region" description="Helical" evidence="7">
    <location>
        <begin position="6"/>
        <end position="25"/>
    </location>
</feature>
<organism evidence="8 9">
    <name type="scientific">Oceanobacillus longus</name>
    <dbReference type="NCBI Taxonomy" id="930120"/>
    <lineage>
        <taxon>Bacteria</taxon>
        <taxon>Bacillati</taxon>
        <taxon>Bacillota</taxon>
        <taxon>Bacilli</taxon>
        <taxon>Bacillales</taxon>
        <taxon>Bacillaceae</taxon>
        <taxon>Oceanobacillus</taxon>
    </lineage>
</organism>
<evidence type="ECO:0000256" key="1">
    <source>
        <dbReference type="ARBA" id="ARBA00004651"/>
    </source>
</evidence>
<proteinExistence type="inferred from homology"/>
<dbReference type="PANTHER" id="PTHR40043:SF1">
    <property type="entry name" value="UPF0719 INNER MEMBRANE PROTEIN YJFL"/>
    <property type="match status" value="1"/>
</dbReference>
<evidence type="ECO:0000256" key="4">
    <source>
        <dbReference type="ARBA" id="ARBA00022692"/>
    </source>
</evidence>
<protein>
    <submittedName>
        <fullName evidence="8">DUF350 domain-containing protein</fullName>
    </submittedName>
</protein>
<evidence type="ECO:0000256" key="7">
    <source>
        <dbReference type="SAM" id="Phobius"/>
    </source>
</evidence>
<keyword evidence="9" id="KW-1185">Reference proteome</keyword>
<feature type="transmembrane region" description="Helical" evidence="7">
    <location>
        <begin position="45"/>
        <end position="68"/>
    </location>
</feature>
<comment type="caution">
    <text evidence="8">The sequence shown here is derived from an EMBL/GenBank/DDBJ whole genome shotgun (WGS) entry which is preliminary data.</text>
</comment>
<evidence type="ECO:0000256" key="5">
    <source>
        <dbReference type="ARBA" id="ARBA00022989"/>
    </source>
</evidence>
<keyword evidence="6 7" id="KW-0472">Membrane</keyword>
<evidence type="ECO:0000313" key="8">
    <source>
        <dbReference type="EMBL" id="MFC4022532.1"/>
    </source>
</evidence>
<dbReference type="PANTHER" id="PTHR40043">
    <property type="entry name" value="UPF0719 INNER MEMBRANE PROTEIN YJFL"/>
    <property type="match status" value="1"/>
</dbReference>
<comment type="subcellular location">
    <subcellularLocation>
        <location evidence="1">Cell membrane</location>
        <topology evidence="1">Multi-pass membrane protein</topology>
    </subcellularLocation>
</comment>